<keyword evidence="7 8" id="KW-0624">Polysaccharide degradation</keyword>
<evidence type="ECO:0000259" key="11">
    <source>
        <dbReference type="Pfam" id="PF00759"/>
    </source>
</evidence>
<feature type="compositionally biased region" description="Low complexity" evidence="10">
    <location>
        <begin position="452"/>
        <end position="463"/>
    </location>
</feature>
<comment type="similarity">
    <text evidence="2 8 9">Belongs to the glycosyl hydrolase 9 (cellulase E) family.</text>
</comment>
<evidence type="ECO:0000256" key="3">
    <source>
        <dbReference type="ARBA" id="ARBA00022801"/>
    </source>
</evidence>
<evidence type="ECO:0000256" key="5">
    <source>
        <dbReference type="ARBA" id="ARBA00023277"/>
    </source>
</evidence>
<evidence type="ECO:0000256" key="2">
    <source>
        <dbReference type="ARBA" id="ARBA00007072"/>
    </source>
</evidence>
<evidence type="ECO:0000256" key="10">
    <source>
        <dbReference type="SAM" id="MobiDB-lite"/>
    </source>
</evidence>
<dbReference type="Gene3D" id="1.50.10.10">
    <property type="match status" value="1"/>
</dbReference>
<feature type="region of interest" description="Disordered" evidence="10">
    <location>
        <begin position="452"/>
        <end position="490"/>
    </location>
</feature>
<protein>
    <recommendedName>
        <fullName evidence="9">Endoglucanase</fullName>
        <ecNumber evidence="9">3.2.1.4</ecNumber>
    </recommendedName>
</protein>
<dbReference type="PANTHER" id="PTHR22298">
    <property type="entry name" value="ENDO-1,4-BETA-GLUCANASE"/>
    <property type="match status" value="1"/>
</dbReference>
<feature type="domain" description="Glycoside hydrolase family 9" evidence="11">
    <location>
        <begin position="529"/>
        <end position="948"/>
    </location>
</feature>
<dbReference type="InterPro" id="IPR033126">
    <property type="entry name" value="Glyco_hydro_9_Asp/Glu_AS"/>
</dbReference>
<keyword evidence="5 8" id="KW-0119">Carbohydrate metabolism</keyword>
<dbReference type="EMBL" id="OU015569">
    <property type="protein sequence ID" value="CAG5098615.1"/>
    <property type="molecule type" value="Genomic_DNA"/>
</dbReference>
<evidence type="ECO:0000256" key="9">
    <source>
        <dbReference type="RuleBase" id="RU361166"/>
    </source>
</evidence>
<keyword evidence="6 8" id="KW-0326">Glycosidase</keyword>
<dbReference type="InterPro" id="IPR008928">
    <property type="entry name" value="6-hairpin_glycosidase_sf"/>
</dbReference>
<feature type="compositionally biased region" description="Low complexity" evidence="10">
    <location>
        <begin position="477"/>
        <end position="486"/>
    </location>
</feature>
<reference evidence="12 13" key="1">
    <citation type="submission" date="2021-04" db="EMBL/GenBank/DDBJ databases">
        <authorList>
            <person name="Bliznina A."/>
        </authorList>
    </citation>
    <scope>NUCLEOTIDE SEQUENCE [LARGE SCALE GENOMIC DNA]</scope>
</reference>
<dbReference type="PROSITE" id="PS00698">
    <property type="entry name" value="GH9_3"/>
    <property type="match status" value="1"/>
</dbReference>
<dbReference type="InterPro" id="IPR001701">
    <property type="entry name" value="Glyco_hydro_9"/>
</dbReference>
<dbReference type="InterPro" id="IPR012341">
    <property type="entry name" value="6hp_glycosidase-like_sf"/>
</dbReference>
<evidence type="ECO:0000313" key="12">
    <source>
        <dbReference type="EMBL" id="CAG5098615.1"/>
    </source>
</evidence>
<keyword evidence="13" id="KW-1185">Reference proteome</keyword>
<organism evidence="12 13">
    <name type="scientific">Oikopleura dioica</name>
    <name type="common">Tunicate</name>
    <dbReference type="NCBI Taxonomy" id="34765"/>
    <lineage>
        <taxon>Eukaryota</taxon>
        <taxon>Metazoa</taxon>
        <taxon>Chordata</taxon>
        <taxon>Tunicata</taxon>
        <taxon>Appendicularia</taxon>
        <taxon>Copelata</taxon>
        <taxon>Oikopleuridae</taxon>
        <taxon>Oikopleura</taxon>
    </lineage>
</organism>
<sequence>MKIAFLPLAAAGFTPGKEYQLPQRDVDAVINPVTCPILTDVDFWSPGHRVDSCSDGRNHKSVCFIRCVEPYRSMSINKPHDPWDIECRGEWPNTFWRAVWKQRATNGCFFCPSGTLLPSATSLFQMWKNSTTGLIIGREARIRTDTDLLSPWCTDFVIALKLKSGFIPEDATFDILGAQVTHISIDRTVLTIKPDEGLTHWAHPYWNKLGHYGTRLVIHGSDLSTFGGKNVFETYVHCNAYDSNFQASPGIAVNDWSCLSNPVETYGTAVTQSSCPPPTTTTTTTTTASTTTVSSGPTTTHSSTTQTSTAAPPTSPTTTQSSSTTTTSANGGCSIKGSHSLGSNPNWWQNGNLWSYQAYITIPISGCISNNWSATVTFTKPISSIQFWSGTVQKIDSQGYVWRFTGNDQTHCNNVEFTYIGDGVPTSGGNTAATVAGTENINFCFFGDSTTQGPTNTPSTTTTSGGGNGSTTPAPPGTTTTASSSTHVTSGNCMNGVPPEWQSQRCSMEQGYCPINPVQASPSNISNDYKKLLHLSIMFYEAQRSGPLSSTANRIPWRGSSGLRDGCDVGHDLTGGWYDAGDHVKFNFPMAYSVTTLAWGMISFQTGYVNSGEWNRAVDSIKWVTDYLIKCHTAPNEYWAQVGDGNVDHSFWGPAHLINHNRPSFKVDSNNPGSDVAGEAAAALAAASIVFNTHGLTSYAAECLTHAKQLFNFANSFRGTYTGSVPASSFYNSWSGYNDELVWAAAWVAKATGASSDISTAESMYSSMGMSSGGDYSWDDKKTGVQIIMYEITQKDSYRQTVLSNTNSLISNGPYTPQGMIYRQQWGPARHAANAAFIAIQAARNGINNQSFLNFAKSQVDYLKGGNGNNQCFIVGFASNCPKRPHHRSSSCPTTGGCDSNAAGANPWTLYGALVGGPNQNDQWNDDRNDYIANEVATDYNAAWQGVLAGLVQML</sequence>
<proteinExistence type="inferred from homology"/>
<evidence type="ECO:0000256" key="6">
    <source>
        <dbReference type="ARBA" id="ARBA00023295"/>
    </source>
</evidence>
<comment type="catalytic activity">
    <reaction evidence="1 9">
        <text>Endohydrolysis of (1-&gt;4)-beta-D-glucosidic linkages in cellulose, lichenin and cereal beta-D-glucans.</text>
        <dbReference type="EC" id="3.2.1.4"/>
    </reaction>
</comment>
<dbReference type="Pfam" id="PF00759">
    <property type="entry name" value="Glyco_hydro_9"/>
    <property type="match status" value="1"/>
</dbReference>
<feature type="compositionally biased region" description="Low complexity" evidence="10">
    <location>
        <begin position="280"/>
        <end position="328"/>
    </location>
</feature>
<dbReference type="EC" id="3.2.1.4" evidence="9"/>
<gene>
    <name evidence="12" type="ORF">OKIOD_LOCUS7384</name>
</gene>
<accession>A0ABN7SE28</accession>
<feature type="active site" evidence="8">
    <location>
        <position position="926"/>
    </location>
</feature>
<feature type="active site" evidence="8">
    <location>
        <position position="935"/>
    </location>
</feature>
<dbReference type="Proteomes" id="UP001158576">
    <property type="component" value="Chromosome XSR"/>
</dbReference>
<feature type="region of interest" description="Disordered" evidence="10">
    <location>
        <begin position="268"/>
        <end position="331"/>
    </location>
</feature>
<evidence type="ECO:0000256" key="7">
    <source>
        <dbReference type="ARBA" id="ARBA00023326"/>
    </source>
</evidence>
<name>A0ABN7SE28_OIKDI</name>
<dbReference type="SUPFAM" id="SSF48208">
    <property type="entry name" value="Six-hairpin glycosidases"/>
    <property type="match status" value="1"/>
</dbReference>
<evidence type="ECO:0000256" key="4">
    <source>
        <dbReference type="ARBA" id="ARBA00023001"/>
    </source>
</evidence>
<keyword evidence="3 8" id="KW-0378">Hydrolase</keyword>
<evidence type="ECO:0000313" key="13">
    <source>
        <dbReference type="Proteomes" id="UP001158576"/>
    </source>
</evidence>
<evidence type="ECO:0000256" key="1">
    <source>
        <dbReference type="ARBA" id="ARBA00000966"/>
    </source>
</evidence>
<evidence type="ECO:0000256" key="8">
    <source>
        <dbReference type="PROSITE-ProRule" id="PRU10060"/>
    </source>
</evidence>
<keyword evidence="4 9" id="KW-0136">Cellulose degradation</keyword>